<sequence>MEHMHSHNTWGISGPVFLTIFATASVACLVWALCDIYRARRIRLDDPIDRLTPTEIGMLVSDRNAYLAALTQLLTQGYIDSDGQPNPTPSRTKSRLDQLSRTTLEALRNQSGKRKDVAKTTRSARVDLRNELRVRGYLTEPSARGVRIALVLFMVIGVIRMFAGLSNAKPTGLLVAVLVVDMVSLMFVSGLQQRRTIRGDKALDAARSRNRHLRPELRPAVRTYGPTAAAVGVALFGIRIVELIDPLFAANATVSRGHIAASWGTGGYFGGGFDSTSSCSTSSSCGSSSSCGGGGGGCGG</sequence>
<keyword evidence="5" id="KW-1185">Reference proteome</keyword>
<name>A0ABR5ICZ8_9ACTN</name>
<feature type="transmembrane region" description="Helical" evidence="2">
    <location>
        <begin position="12"/>
        <end position="34"/>
    </location>
</feature>
<evidence type="ECO:0000256" key="2">
    <source>
        <dbReference type="SAM" id="Phobius"/>
    </source>
</evidence>
<evidence type="ECO:0000256" key="1">
    <source>
        <dbReference type="SAM" id="MobiDB-lite"/>
    </source>
</evidence>
<feature type="region of interest" description="Disordered" evidence="1">
    <location>
        <begin position="78"/>
        <end position="97"/>
    </location>
</feature>
<feature type="compositionally biased region" description="Polar residues" evidence="1">
    <location>
        <begin position="83"/>
        <end position="97"/>
    </location>
</feature>
<protein>
    <recommendedName>
        <fullName evidence="3">Predicted membrane protein YciQ-like C-terminal domain-containing protein</fullName>
    </recommendedName>
</protein>
<organism evidence="4 5">
    <name type="scientific">Gordonia jacobaea</name>
    <dbReference type="NCBI Taxonomy" id="122202"/>
    <lineage>
        <taxon>Bacteria</taxon>
        <taxon>Bacillati</taxon>
        <taxon>Actinomycetota</taxon>
        <taxon>Actinomycetes</taxon>
        <taxon>Mycobacteriales</taxon>
        <taxon>Gordoniaceae</taxon>
        <taxon>Gordonia</taxon>
    </lineage>
</organism>
<dbReference type="InterPro" id="IPR026467">
    <property type="entry name" value="Ser/Gly_Cys_C_dom"/>
</dbReference>
<feature type="transmembrane region" description="Helical" evidence="2">
    <location>
        <begin position="171"/>
        <end position="191"/>
    </location>
</feature>
<keyword evidence="2" id="KW-0472">Membrane</keyword>
<feature type="transmembrane region" description="Helical" evidence="2">
    <location>
        <begin position="145"/>
        <end position="165"/>
    </location>
</feature>
<proteinExistence type="predicted"/>
<dbReference type="Pfam" id="PF20990">
    <property type="entry name" value="DUF2207_C"/>
    <property type="match status" value="1"/>
</dbReference>
<gene>
    <name evidence="4" type="ORF">ABW18_09690</name>
</gene>
<feature type="domain" description="Predicted membrane protein YciQ-like C-terminal" evidence="3">
    <location>
        <begin position="45"/>
        <end position="204"/>
    </location>
</feature>
<dbReference type="Proteomes" id="UP000037247">
    <property type="component" value="Unassembled WGS sequence"/>
</dbReference>
<dbReference type="InterPro" id="IPR048389">
    <property type="entry name" value="YciQ-like_C"/>
</dbReference>
<keyword evidence="2" id="KW-1133">Transmembrane helix</keyword>
<comment type="caution">
    <text evidence="4">The sequence shown here is derived from an EMBL/GenBank/DDBJ whole genome shotgun (WGS) entry which is preliminary data.</text>
</comment>
<evidence type="ECO:0000313" key="4">
    <source>
        <dbReference type="EMBL" id="KNA91467.1"/>
    </source>
</evidence>
<keyword evidence="2" id="KW-0812">Transmembrane</keyword>
<accession>A0ABR5ICZ8</accession>
<evidence type="ECO:0000259" key="3">
    <source>
        <dbReference type="Pfam" id="PF20990"/>
    </source>
</evidence>
<reference evidence="4 5" key="1">
    <citation type="submission" date="2015-05" db="EMBL/GenBank/DDBJ databases">
        <title>Draft genome sequence of the bacterium Gordonia jacobaea a new member of the Gordonia genus.</title>
        <authorList>
            <person name="Jimenez-Galisteo G."/>
            <person name="Dominguez A."/>
            <person name="Munoz E."/>
            <person name="Vinas M."/>
        </authorList>
    </citation>
    <scope>NUCLEOTIDE SEQUENCE [LARGE SCALE GENOMIC DNA]</scope>
    <source>
        <strain evidence="5">mv1</strain>
    </source>
</reference>
<evidence type="ECO:0000313" key="5">
    <source>
        <dbReference type="Proteomes" id="UP000037247"/>
    </source>
</evidence>
<dbReference type="NCBIfam" id="TIGR04222">
    <property type="entry name" value="near_uncomplex"/>
    <property type="match status" value="1"/>
</dbReference>
<dbReference type="EMBL" id="LDTZ01000016">
    <property type="protein sequence ID" value="KNA91467.1"/>
    <property type="molecule type" value="Genomic_DNA"/>
</dbReference>